<proteinExistence type="predicted"/>
<evidence type="ECO:0000256" key="1">
    <source>
        <dbReference type="SAM" id="SignalP"/>
    </source>
</evidence>
<dbReference type="InterPro" id="IPR011464">
    <property type="entry name" value="DUF1570"/>
</dbReference>
<accession>A0ABP8N6W7</accession>
<dbReference type="EMBL" id="BAABGA010000054">
    <property type="protein sequence ID" value="GAA4461006.1"/>
    <property type="molecule type" value="Genomic_DNA"/>
</dbReference>
<protein>
    <submittedName>
        <fullName evidence="3">DUF1570 domain-containing protein</fullName>
    </submittedName>
</protein>
<keyword evidence="4" id="KW-1185">Reference proteome</keyword>
<evidence type="ECO:0000313" key="3">
    <source>
        <dbReference type="EMBL" id="GAA4461006.1"/>
    </source>
</evidence>
<keyword evidence="1" id="KW-0732">Signal</keyword>
<evidence type="ECO:0000259" key="2">
    <source>
        <dbReference type="Pfam" id="PF07607"/>
    </source>
</evidence>
<sequence length="362" mass="40876">MASSRTRFLTLTFIPLLITSACNSATGQVSGLIEFSESGRLQRGVPLVSLAREIVVMGRDGWLHSIDPLQPETKFKSLDGQYEPLSAPELRNQLRAEFGKDFEVIATQNFLVVQPLGRGDRWAKLFEQSHRGFVSYMSKRGVKIRQGRFPMVAIVFPDRGEMYDAFKKQKIDVSRVAGIYSNNSNRVMTHDAGHLASIVATVRHEAAHQSAFNTGVHSRLNDTPKWITEGIGQLFEPAAVTTSTTAALRRQRVNEDSLQVLKKSYPGKNNAEFTQAVLNLVSGDEMFTNEDQVVNAYSVAWAMMFYLAERQPREFAAILNHTALRRPFAVYQRDERKADFEEVIGMDPYEFSKRVSWFLDSL</sequence>
<feature type="domain" description="DUF1570" evidence="2">
    <location>
        <begin position="199"/>
        <end position="328"/>
    </location>
</feature>
<gene>
    <name evidence="3" type="ORF">GCM10023156_42830</name>
</gene>
<dbReference type="Pfam" id="PF07607">
    <property type="entry name" value="DUF1570"/>
    <property type="match status" value="1"/>
</dbReference>
<dbReference type="RefSeq" id="WP_345325353.1">
    <property type="nucleotide sequence ID" value="NZ_BAABGA010000054.1"/>
</dbReference>
<evidence type="ECO:0000313" key="4">
    <source>
        <dbReference type="Proteomes" id="UP001500840"/>
    </source>
</evidence>
<dbReference type="Proteomes" id="UP001500840">
    <property type="component" value="Unassembled WGS sequence"/>
</dbReference>
<feature type="chain" id="PRO_5046100010" evidence="1">
    <location>
        <begin position="25"/>
        <end position="362"/>
    </location>
</feature>
<comment type="caution">
    <text evidence="3">The sequence shown here is derived from an EMBL/GenBank/DDBJ whole genome shotgun (WGS) entry which is preliminary data.</text>
</comment>
<feature type="signal peptide" evidence="1">
    <location>
        <begin position="1"/>
        <end position="24"/>
    </location>
</feature>
<organism evidence="3 4">
    <name type="scientific">Novipirellula rosea</name>
    <dbReference type="NCBI Taxonomy" id="1031540"/>
    <lineage>
        <taxon>Bacteria</taxon>
        <taxon>Pseudomonadati</taxon>
        <taxon>Planctomycetota</taxon>
        <taxon>Planctomycetia</taxon>
        <taxon>Pirellulales</taxon>
        <taxon>Pirellulaceae</taxon>
        <taxon>Novipirellula</taxon>
    </lineage>
</organism>
<reference evidence="4" key="1">
    <citation type="journal article" date="2019" name="Int. J. Syst. Evol. Microbiol.">
        <title>The Global Catalogue of Microorganisms (GCM) 10K type strain sequencing project: providing services to taxonomists for standard genome sequencing and annotation.</title>
        <authorList>
            <consortium name="The Broad Institute Genomics Platform"/>
            <consortium name="The Broad Institute Genome Sequencing Center for Infectious Disease"/>
            <person name="Wu L."/>
            <person name="Ma J."/>
        </authorList>
    </citation>
    <scope>NUCLEOTIDE SEQUENCE [LARGE SCALE GENOMIC DNA]</scope>
    <source>
        <strain evidence="4">JCM 17759</strain>
    </source>
</reference>
<dbReference type="PROSITE" id="PS51257">
    <property type="entry name" value="PROKAR_LIPOPROTEIN"/>
    <property type="match status" value="1"/>
</dbReference>
<name>A0ABP8N6W7_9BACT</name>